<dbReference type="Proteomes" id="UP000309138">
    <property type="component" value="Unassembled WGS sequence"/>
</dbReference>
<dbReference type="AlphaFoldDB" id="A0A4U1L3A8"/>
<proteinExistence type="predicted"/>
<comment type="caution">
    <text evidence="1">The sequence shown here is derived from an EMBL/GenBank/DDBJ whole genome shotgun (WGS) entry which is preliminary data.</text>
</comment>
<evidence type="ECO:0000313" key="1">
    <source>
        <dbReference type="EMBL" id="TKD50575.1"/>
    </source>
</evidence>
<name>A0A4U1L3A8_9SPHN</name>
<dbReference type="EMBL" id="SWKR01000002">
    <property type="protein sequence ID" value="TKD50575.1"/>
    <property type="molecule type" value="Genomic_DNA"/>
</dbReference>
<gene>
    <name evidence="1" type="ORF">FBR43_07200</name>
</gene>
<protein>
    <submittedName>
        <fullName evidence="1">Uncharacterized protein</fullName>
    </submittedName>
</protein>
<reference evidence="1 2" key="1">
    <citation type="submission" date="2019-04" db="EMBL/GenBank/DDBJ databases">
        <authorList>
            <person name="Yang Y."/>
            <person name="Wei D."/>
        </authorList>
    </citation>
    <scope>NUCLEOTIDE SEQUENCE [LARGE SCALE GENOMIC DNA]</scope>
    <source>
        <strain evidence="1 2">L-1-4w-11</strain>
    </source>
</reference>
<dbReference type="RefSeq" id="WP_136942518.1">
    <property type="nucleotide sequence ID" value="NZ_SWKR01000002.1"/>
</dbReference>
<accession>A0A4U1L3A8</accession>
<keyword evidence="2" id="KW-1185">Reference proteome</keyword>
<organism evidence="1 2">
    <name type="scientific">Sphingomonas baiyangensis</name>
    <dbReference type="NCBI Taxonomy" id="2572576"/>
    <lineage>
        <taxon>Bacteria</taxon>
        <taxon>Pseudomonadati</taxon>
        <taxon>Pseudomonadota</taxon>
        <taxon>Alphaproteobacteria</taxon>
        <taxon>Sphingomonadales</taxon>
        <taxon>Sphingomonadaceae</taxon>
        <taxon>Sphingomonas</taxon>
    </lineage>
</organism>
<sequence length="134" mass="13230">MAIINTLALAATLTPALDVGTHHQKRSVVVPAAGVANGDLIELQTFNRAGTLVKVDLAVSATLGAGATVKLAVGDGTTNVDITGATTAGGASKVNGNTIGPVDYAAGSKLYAIVGGANVSASATLRYDLLRQAS</sequence>
<evidence type="ECO:0000313" key="2">
    <source>
        <dbReference type="Proteomes" id="UP000309138"/>
    </source>
</evidence>